<proteinExistence type="inferred from homology"/>
<protein>
    <recommendedName>
        <fullName evidence="4 5">Large ribosomal subunit protein bL20</fullName>
    </recommendedName>
</protein>
<evidence type="ECO:0000256" key="1">
    <source>
        <dbReference type="ARBA" id="ARBA00007698"/>
    </source>
</evidence>
<dbReference type="CDD" id="cd07026">
    <property type="entry name" value="Ribosomal_L20"/>
    <property type="match status" value="1"/>
</dbReference>
<dbReference type="PANTHER" id="PTHR10986">
    <property type="entry name" value="39S RIBOSOMAL PROTEIN L20"/>
    <property type="match status" value="1"/>
</dbReference>
<organism evidence="7 8">
    <name type="scientific">Candidatus Ozemobacter sibiricus</name>
    <dbReference type="NCBI Taxonomy" id="2268124"/>
    <lineage>
        <taxon>Bacteria</taxon>
        <taxon>Candidatus Ozemobacteria</taxon>
        <taxon>Candidatus Ozemobacterales</taxon>
        <taxon>Candidatus Ozemobacteraceae</taxon>
        <taxon>Candidatus Ozemobacter</taxon>
    </lineage>
</organism>
<dbReference type="Gene3D" id="6.10.160.10">
    <property type="match status" value="1"/>
</dbReference>
<dbReference type="Proteomes" id="UP000252355">
    <property type="component" value="Unassembled WGS sequence"/>
</dbReference>
<keyword evidence="5 6" id="KW-0694">RNA-binding</keyword>
<name>A0A367ZAZ7_9BACT</name>
<dbReference type="AlphaFoldDB" id="A0A367ZAZ7"/>
<evidence type="ECO:0000256" key="3">
    <source>
        <dbReference type="ARBA" id="ARBA00023274"/>
    </source>
</evidence>
<sequence>MPRSKSSSNSRRKVKKLFQLSKGYWGAHRNVKKTAKETVNKALHHSFTGRHDRRQNMRSLWIMRINAACRQNDISYSVFIGGLKKAGIGLNRKVLADMAVQDPEAFKNIVQMAKGQAAATA</sequence>
<dbReference type="GO" id="GO:0019843">
    <property type="term" value="F:rRNA binding"/>
    <property type="evidence" value="ECO:0007669"/>
    <property type="project" value="UniProtKB-UniRule"/>
</dbReference>
<evidence type="ECO:0000256" key="6">
    <source>
        <dbReference type="RuleBase" id="RU000560"/>
    </source>
</evidence>
<comment type="similarity">
    <text evidence="1 5 6">Belongs to the bacterial ribosomal protein bL20 family.</text>
</comment>
<evidence type="ECO:0000256" key="4">
    <source>
        <dbReference type="ARBA" id="ARBA00035172"/>
    </source>
</evidence>
<keyword evidence="5 6" id="KW-0699">rRNA-binding</keyword>
<comment type="function">
    <text evidence="5 6">Binds directly to 23S ribosomal RNA and is necessary for the in vitro assembly process of the 50S ribosomal subunit. It is not involved in the protein synthesizing functions of that subunit.</text>
</comment>
<accession>A0A367ZAZ7</accession>
<evidence type="ECO:0000256" key="2">
    <source>
        <dbReference type="ARBA" id="ARBA00022980"/>
    </source>
</evidence>
<dbReference type="GO" id="GO:0005840">
    <property type="term" value="C:ribosome"/>
    <property type="evidence" value="ECO:0007669"/>
    <property type="project" value="UniProtKB-KW"/>
</dbReference>
<dbReference type="FunFam" id="1.10.1900.20:FF:000001">
    <property type="entry name" value="50S ribosomal protein L20"/>
    <property type="match status" value="1"/>
</dbReference>
<dbReference type="GO" id="GO:0006412">
    <property type="term" value="P:translation"/>
    <property type="evidence" value="ECO:0007669"/>
    <property type="project" value="InterPro"/>
</dbReference>
<evidence type="ECO:0000256" key="5">
    <source>
        <dbReference type="HAMAP-Rule" id="MF_00382"/>
    </source>
</evidence>
<dbReference type="GO" id="GO:0000027">
    <property type="term" value="P:ribosomal large subunit assembly"/>
    <property type="evidence" value="ECO:0007669"/>
    <property type="project" value="UniProtKB-UniRule"/>
</dbReference>
<dbReference type="Gene3D" id="1.10.1900.20">
    <property type="entry name" value="Ribosomal protein L20"/>
    <property type="match status" value="1"/>
</dbReference>
<dbReference type="SUPFAM" id="SSF74731">
    <property type="entry name" value="Ribosomal protein L20"/>
    <property type="match status" value="1"/>
</dbReference>
<comment type="caution">
    <text evidence="7">The sequence shown here is derived from an EMBL/GenBank/DDBJ whole genome shotgun (WGS) entry which is preliminary data.</text>
</comment>
<keyword evidence="2 5" id="KW-0689">Ribosomal protein</keyword>
<dbReference type="EMBL" id="QOQW01000039">
    <property type="protein sequence ID" value="RCK75308.1"/>
    <property type="molecule type" value="Genomic_DNA"/>
</dbReference>
<dbReference type="Pfam" id="PF00453">
    <property type="entry name" value="Ribosomal_L20"/>
    <property type="match status" value="1"/>
</dbReference>
<keyword evidence="3 5" id="KW-0687">Ribonucleoprotein</keyword>
<dbReference type="NCBIfam" id="TIGR01032">
    <property type="entry name" value="rplT_bact"/>
    <property type="match status" value="1"/>
</dbReference>
<reference evidence="7 8" key="1">
    <citation type="submission" date="2018-05" db="EMBL/GenBank/DDBJ databases">
        <title>A metagenomic window into the 2 km-deep terrestrial subsurface aquifer revealed taxonomically and functionally diverse microbial community comprising novel uncultured bacterial lineages.</title>
        <authorList>
            <person name="Kadnikov V.V."/>
            <person name="Mardanov A.V."/>
            <person name="Beletsky A.V."/>
            <person name="Banks D."/>
            <person name="Pimenov N.V."/>
            <person name="Frank Y.A."/>
            <person name="Karnachuk O.V."/>
            <person name="Ravin N.V."/>
        </authorList>
    </citation>
    <scope>NUCLEOTIDE SEQUENCE [LARGE SCALE GENOMIC DNA]</scope>
    <source>
        <strain evidence="7">BY5</strain>
    </source>
</reference>
<gene>
    <name evidence="5" type="primary">rplT</name>
    <name evidence="7" type="ORF">OZSIB_3747</name>
</gene>
<dbReference type="PRINTS" id="PR00062">
    <property type="entry name" value="RIBOSOMALL20"/>
</dbReference>
<dbReference type="GO" id="GO:1990904">
    <property type="term" value="C:ribonucleoprotein complex"/>
    <property type="evidence" value="ECO:0007669"/>
    <property type="project" value="UniProtKB-KW"/>
</dbReference>
<dbReference type="GO" id="GO:0003735">
    <property type="term" value="F:structural constituent of ribosome"/>
    <property type="evidence" value="ECO:0007669"/>
    <property type="project" value="InterPro"/>
</dbReference>
<dbReference type="HAMAP" id="MF_00382">
    <property type="entry name" value="Ribosomal_bL20"/>
    <property type="match status" value="1"/>
</dbReference>
<dbReference type="InterPro" id="IPR035566">
    <property type="entry name" value="Ribosomal_protein_bL20_C"/>
</dbReference>
<evidence type="ECO:0000313" key="7">
    <source>
        <dbReference type="EMBL" id="RCK75308.1"/>
    </source>
</evidence>
<dbReference type="InterPro" id="IPR005813">
    <property type="entry name" value="Ribosomal_bL20"/>
</dbReference>
<evidence type="ECO:0000313" key="8">
    <source>
        <dbReference type="Proteomes" id="UP000252355"/>
    </source>
</evidence>